<proteinExistence type="predicted"/>
<gene>
    <name evidence="2" type="ORF">PA6_060_00080</name>
</gene>
<feature type="compositionally biased region" description="Basic and acidic residues" evidence="1">
    <location>
        <begin position="631"/>
        <end position="641"/>
    </location>
</feature>
<reference evidence="2" key="1">
    <citation type="submission" date="2024-09" db="EMBL/GenBank/DDBJ databases">
        <title>Whole genome shotgun sequence of Pseudomonas alcaligenes NBRC 14159.</title>
        <authorList>
            <person name="Yoshida I."/>
            <person name="Hosoyama A."/>
            <person name="Tsuchikane K."/>
            <person name="Noguchi M."/>
            <person name="Hirakata S."/>
            <person name="Ando Y."/>
            <person name="Ohji S."/>
            <person name="Yamazoe A."/>
            <person name="Yamazaki S."/>
            <person name="Fujita N."/>
        </authorList>
    </citation>
    <scope>NUCLEOTIDE SEQUENCE</scope>
    <source>
        <strain evidence="2">NBRC 14159</strain>
    </source>
</reference>
<accession>U3BE00</accession>
<dbReference type="Proteomes" id="UP000016560">
    <property type="component" value="Unassembled WGS sequence"/>
</dbReference>
<sequence length="701" mass="78935">MFTVHDTFKPKQYLAEIPSAVRVIETINLKTIILISLDGEPTAPYRLDYQTWVDLITSNQVEKIQDPFTGLPYIVSNLPDAAMKRLLMATKAANMFNEIEDALSNGAKFRNAILHISNHLKIGKKTTTRWICQWLQAGKNPAVIVRKFLANSSKPLRPQGIGSKRGRQTYTPQLTSTVPAHEVSENIEAAYNIYIRQQKMRWVDAYREMLITQFKIPDSLVITEDDNPGLLQTPGAMEKYRAPSWSQFRYRCRQLKNLAADAQSENPRGKRGKATDGIPGPGFYEIDATCFQIQLVSRITGSLLIGRPLVYLIVETYDGMITGYAVSLENPSWAVAALALHNCFSDKGPVFKRLGLPYKAEDWPSHHLPTLLRADRAEFVSNQGQEFPASGIRVEVTPSMTPEAKGTVEGKHSEIKRPQAGRFNLPGRFSKKLERRQSNGKKDAALDIFTFEQILVEIIMDINGEPVNPKAIPPDALPFGANVASRAGLHAWALEHRAGFTRSMPPNFLFEHLLKTANATVTPLGLQLNNELYYCDRLRELGLLYDASKRRSKIKVAFDPNLASEIYFLDTQKNTWTPAFNTDQEIHRIRASFAEATGYRAEQRGLAEQAGLNNHVKRRKRTPMIRQSIRESINKKKEDKVSVSSSRTQIRENRAEERAKERLPIAKSYLSEGSAGDSDSKAPKNTQPSRTISIWDEVSDQ</sequence>
<dbReference type="EMBL" id="BATI01000060">
    <property type="protein sequence ID" value="GAD65003.1"/>
    <property type="molecule type" value="Genomic_DNA"/>
</dbReference>
<feature type="compositionally biased region" description="Polar residues" evidence="1">
    <location>
        <begin position="683"/>
        <end position="692"/>
    </location>
</feature>
<feature type="region of interest" description="Disordered" evidence="1">
    <location>
        <begin position="631"/>
        <end position="701"/>
    </location>
</feature>
<evidence type="ECO:0000256" key="1">
    <source>
        <dbReference type="SAM" id="MobiDB-lite"/>
    </source>
</evidence>
<dbReference type="AlphaFoldDB" id="U3BE00"/>
<protein>
    <submittedName>
        <fullName evidence="2">Uncharacterized protein</fullName>
    </submittedName>
</protein>
<organism evidence="2 3">
    <name type="scientific">Aquipseudomonas alcaligenes (strain ATCC 14909 / DSM 50342 / CCUG 1425 / JCM 20561 / NBRC 14159 / NCIMB 9945 / NCTC 10367 / 1577)</name>
    <name type="common">Pseudomonas alcaligenes</name>
    <dbReference type="NCBI Taxonomy" id="1215092"/>
    <lineage>
        <taxon>Bacteria</taxon>
        <taxon>Pseudomonadati</taxon>
        <taxon>Pseudomonadota</taxon>
        <taxon>Gammaproteobacteria</taxon>
        <taxon>Pseudomonadales</taxon>
        <taxon>Pseudomonadaceae</taxon>
        <taxon>Aquipseudomonas</taxon>
    </lineage>
</organism>
<dbReference type="GO" id="GO:0003676">
    <property type="term" value="F:nucleic acid binding"/>
    <property type="evidence" value="ECO:0007669"/>
    <property type="project" value="InterPro"/>
</dbReference>
<feature type="compositionally biased region" description="Basic and acidic residues" evidence="1">
    <location>
        <begin position="649"/>
        <end position="664"/>
    </location>
</feature>
<comment type="caution">
    <text evidence="2">The sequence shown here is derived from an EMBL/GenBank/DDBJ whole genome shotgun (WGS) entry which is preliminary data.</text>
</comment>
<dbReference type="eggNOG" id="COG2801">
    <property type="taxonomic scope" value="Bacteria"/>
</dbReference>
<name>U3BE00_AQUA1</name>
<evidence type="ECO:0000313" key="2">
    <source>
        <dbReference type="EMBL" id="GAD65003.1"/>
    </source>
</evidence>
<dbReference type="InterPro" id="IPR036397">
    <property type="entry name" value="RNaseH_sf"/>
</dbReference>
<evidence type="ECO:0000313" key="3">
    <source>
        <dbReference type="Proteomes" id="UP000016560"/>
    </source>
</evidence>
<keyword evidence="3" id="KW-1185">Reference proteome</keyword>
<dbReference type="Gene3D" id="3.30.420.10">
    <property type="entry name" value="Ribonuclease H-like superfamily/Ribonuclease H"/>
    <property type="match status" value="1"/>
</dbReference>